<dbReference type="PANTHER" id="PTHR30146:SF109">
    <property type="entry name" value="HTH-TYPE TRANSCRIPTIONAL REGULATOR GALS"/>
    <property type="match status" value="1"/>
</dbReference>
<reference evidence="5 6" key="1">
    <citation type="journal article" date="2019" name="Int. J. Syst. Evol. Microbiol.">
        <title>The Global Catalogue of Microorganisms (GCM) 10K type strain sequencing project: providing services to taxonomists for standard genome sequencing and annotation.</title>
        <authorList>
            <consortium name="The Broad Institute Genomics Platform"/>
            <consortium name="The Broad Institute Genome Sequencing Center for Infectious Disease"/>
            <person name="Wu L."/>
            <person name="Ma J."/>
        </authorList>
    </citation>
    <scope>NUCLEOTIDE SEQUENCE [LARGE SCALE GENOMIC DNA]</scope>
    <source>
        <strain evidence="5 6">JCM 14969</strain>
    </source>
</reference>
<dbReference type="Pfam" id="PF13377">
    <property type="entry name" value="Peripla_BP_3"/>
    <property type="match status" value="1"/>
</dbReference>
<dbReference type="RefSeq" id="WP_344215308.1">
    <property type="nucleotide sequence ID" value="NZ_BAAAOS010000020.1"/>
</dbReference>
<protein>
    <submittedName>
        <fullName evidence="5">LacI family DNA-binding transcriptional regulator</fullName>
    </submittedName>
</protein>
<organism evidence="5 6">
    <name type="scientific">Kribbella sancticallisti</name>
    <dbReference type="NCBI Taxonomy" id="460087"/>
    <lineage>
        <taxon>Bacteria</taxon>
        <taxon>Bacillati</taxon>
        <taxon>Actinomycetota</taxon>
        <taxon>Actinomycetes</taxon>
        <taxon>Propionibacteriales</taxon>
        <taxon>Kribbellaceae</taxon>
        <taxon>Kribbella</taxon>
    </lineage>
</organism>
<proteinExistence type="predicted"/>
<evidence type="ECO:0000313" key="6">
    <source>
        <dbReference type="Proteomes" id="UP001500393"/>
    </source>
</evidence>
<comment type="caution">
    <text evidence="5">The sequence shown here is derived from an EMBL/GenBank/DDBJ whole genome shotgun (WGS) entry which is preliminary data.</text>
</comment>
<dbReference type="SMART" id="SM00354">
    <property type="entry name" value="HTH_LACI"/>
    <property type="match status" value="1"/>
</dbReference>
<evidence type="ECO:0000259" key="4">
    <source>
        <dbReference type="PROSITE" id="PS50932"/>
    </source>
</evidence>
<gene>
    <name evidence="5" type="ORF">GCM10009789_36280</name>
</gene>
<dbReference type="InterPro" id="IPR010982">
    <property type="entry name" value="Lambda_DNA-bd_dom_sf"/>
</dbReference>
<keyword evidence="1" id="KW-0805">Transcription regulation</keyword>
<keyword evidence="2 5" id="KW-0238">DNA-binding</keyword>
<dbReference type="CDD" id="cd06267">
    <property type="entry name" value="PBP1_LacI_sugar_binding-like"/>
    <property type="match status" value="1"/>
</dbReference>
<keyword evidence="6" id="KW-1185">Reference proteome</keyword>
<dbReference type="PROSITE" id="PS50932">
    <property type="entry name" value="HTH_LACI_2"/>
    <property type="match status" value="1"/>
</dbReference>
<accession>A0ABN2DKE2</accession>
<dbReference type="Pfam" id="PF00356">
    <property type="entry name" value="LacI"/>
    <property type="match status" value="1"/>
</dbReference>
<name>A0ABN2DKE2_9ACTN</name>
<dbReference type="GO" id="GO:0003677">
    <property type="term" value="F:DNA binding"/>
    <property type="evidence" value="ECO:0007669"/>
    <property type="project" value="UniProtKB-KW"/>
</dbReference>
<evidence type="ECO:0000256" key="1">
    <source>
        <dbReference type="ARBA" id="ARBA00023015"/>
    </source>
</evidence>
<dbReference type="PANTHER" id="PTHR30146">
    <property type="entry name" value="LACI-RELATED TRANSCRIPTIONAL REPRESSOR"/>
    <property type="match status" value="1"/>
</dbReference>
<dbReference type="InterPro" id="IPR046335">
    <property type="entry name" value="LacI/GalR-like_sensor"/>
</dbReference>
<feature type="domain" description="HTH lacI-type" evidence="4">
    <location>
        <begin position="2"/>
        <end position="57"/>
    </location>
</feature>
<evidence type="ECO:0000256" key="2">
    <source>
        <dbReference type="ARBA" id="ARBA00023125"/>
    </source>
</evidence>
<dbReference type="Gene3D" id="1.10.260.40">
    <property type="entry name" value="lambda repressor-like DNA-binding domains"/>
    <property type="match status" value="1"/>
</dbReference>
<dbReference type="SUPFAM" id="SSF47413">
    <property type="entry name" value="lambda repressor-like DNA-binding domains"/>
    <property type="match status" value="1"/>
</dbReference>
<evidence type="ECO:0000256" key="3">
    <source>
        <dbReference type="ARBA" id="ARBA00023163"/>
    </source>
</evidence>
<dbReference type="Proteomes" id="UP001500393">
    <property type="component" value="Unassembled WGS sequence"/>
</dbReference>
<keyword evidence="3" id="KW-0804">Transcription</keyword>
<dbReference type="EMBL" id="BAAAOS010000020">
    <property type="protein sequence ID" value="GAA1579327.1"/>
    <property type="molecule type" value="Genomic_DNA"/>
</dbReference>
<dbReference type="InterPro" id="IPR000843">
    <property type="entry name" value="HTH_LacI"/>
</dbReference>
<dbReference type="Gene3D" id="3.40.50.2300">
    <property type="match status" value="2"/>
</dbReference>
<dbReference type="CDD" id="cd01392">
    <property type="entry name" value="HTH_LacI"/>
    <property type="match status" value="1"/>
</dbReference>
<sequence length="335" mass="35525">MVTIYQVAAEAKVSASIVSRILNDRPVRVTEETRSRVLAVASELRYVPNSVARSLRQRRSDTWTLLIPTLEDPVLAGIAHGVTETAQASGHQVAVTITGGSTSRERASLDTAEMARPAGLIVVPGTPEPDLSQLSVPVVAVLRPARTANDQVIDDTFDTARRATATLLEAGHRRIACLPGTRQDPLDVQRLTGYRQAFTDAGLDPPADLVRHCPSQPSAARAATCRLLDGDPLDAILLASTAHAIGAVEALGSRGIDPASGPALFACDSAPWTTIFAPFLSVAKRPGHRLGRTAAQFLLDRISDPTRPPRAAVLASTLDLRGPLATTWTGARRGD</sequence>
<dbReference type="SUPFAM" id="SSF53822">
    <property type="entry name" value="Periplasmic binding protein-like I"/>
    <property type="match status" value="1"/>
</dbReference>
<evidence type="ECO:0000313" key="5">
    <source>
        <dbReference type="EMBL" id="GAA1579327.1"/>
    </source>
</evidence>
<dbReference type="InterPro" id="IPR028082">
    <property type="entry name" value="Peripla_BP_I"/>
</dbReference>